<evidence type="ECO:0000256" key="10">
    <source>
        <dbReference type="ARBA" id="ARBA00022984"/>
    </source>
</evidence>
<evidence type="ECO:0000256" key="9">
    <source>
        <dbReference type="ARBA" id="ARBA00022960"/>
    </source>
</evidence>
<feature type="active site" description="Acyl-ester intermediate" evidence="13">
    <location>
        <position position="64"/>
    </location>
</feature>
<dbReference type="PANTHER" id="PTHR21581">
    <property type="entry name" value="D-ALANYL-D-ALANINE CARBOXYPEPTIDASE"/>
    <property type="match status" value="1"/>
</dbReference>
<dbReference type="Gene3D" id="2.60.410.10">
    <property type="entry name" value="D-Ala-D-Ala carboxypeptidase, C-terminal domain"/>
    <property type="match status" value="1"/>
</dbReference>
<dbReference type="HOGENOM" id="CLU_027070_8_1_9"/>
<evidence type="ECO:0000313" key="18">
    <source>
        <dbReference type="Proteomes" id="UP000002068"/>
    </source>
</evidence>
<dbReference type="InterPro" id="IPR001967">
    <property type="entry name" value="Peptidase_S11_N"/>
</dbReference>
<keyword evidence="7" id="KW-0732">Signal</keyword>
<evidence type="ECO:0000256" key="15">
    <source>
        <dbReference type="RuleBase" id="RU004016"/>
    </source>
</evidence>
<dbReference type="Pfam" id="PF00768">
    <property type="entry name" value="Peptidase_S11"/>
    <property type="match status" value="1"/>
</dbReference>
<evidence type="ECO:0000256" key="7">
    <source>
        <dbReference type="ARBA" id="ARBA00022729"/>
    </source>
</evidence>
<dbReference type="InterPro" id="IPR018044">
    <property type="entry name" value="Peptidase_S11"/>
</dbReference>
<evidence type="ECO:0000256" key="11">
    <source>
        <dbReference type="ARBA" id="ARBA00023316"/>
    </source>
</evidence>
<evidence type="ECO:0000256" key="3">
    <source>
        <dbReference type="ARBA" id="ARBA00007164"/>
    </source>
</evidence>
<dbReference type="EMBL" id="FN538970">
    <property type="protein sequence ID" value="CBA63846.1"/>
    <property type="molecule type" value="Genomic_DNA"/>
</dbReference>
<evidence type="ECO:0000313" key="17">
    <source>
        <dbReference type="EMBL" id="CBA63846.1"/>
    </source>
</evidence>
<feature type="domain" description="Peptidase S11 D-Ala-D-Ala carboxypeptidase A C-terminal" evidence="16">
    <location>
        <begin position="296"/>
        <end position="384"/>
    </location>
</feature>
<sequence>MKNLKNALKKIISLAMILVFIIPNYSYADGKSVDKYSKTSILIDQETGRVLYSKEPDMKVPLASLSKMMTFLLAIEAIENKEVKETDKVKIDKSIASVKGSSYKLKDGEEVPLIELMRGLMIVSGNDAAIAIAKHICKTKEAFVDRMNKKAKEIGMSNTHFLNPNGLPIYDLSNPKKPAKENISTAKDIAILGKYMFDHYEKQVTAITDMETYTNSDRSFEKSNTNALLRIIPEVDGIKTGYTGNAGYCLSFSMVVNKNEKNEKKRRVIGVVLGTNHKNKRTSASLALLKYGKENFNMKKVIDKDSFIGKKYIKGMKELEVTLKAKDELYTILKDDESIKSEVKIKNIEYPVKKGDTMGVIKYYTSSGDLLGSVDIVSNNSIDNVSLKTKLKMKFAN</sequence>
<gene>
    <name evidence="17" type="ordered locus">CD196_2005</name>
</gene>
<organism evidence="17 18">
    <name type="scientific">Clostridioides difficile (strain CD196)</name>
    <name type="common">Peptoclostridium difficile</name>
    <dbReference type="NCBI Taxonomy" id="645462"/>
    <lineage>
        <taxon>Bacteria</taxon>
        <taxon>Bacillati</taxon>
        <taxon>Bacillota</taxon>
        <taxon>Clostridia</taxon>
        <taxon>Peptostreptococcales</taxon>
        <taxon>Peptostreptococcaceae</taxon>
        <taxon>Clostridioides</taxon>
    </lineage>
</organism>
<protein>
    <recommendedName>
        <fullName evidence="4">serine-type D-Ala-D-Ala carboxypeptidase</fullName>
        <ecNumber evidence="4">3.4.16.4</ecNumber>
    </recommendedName>
</protein>
<dbReference type="EC" id="3.4.16.4" evidence="4"/>
<dbReference type="InterPro" id="IPR037167">
    <property type="entry name" value="Peptidase_S11_C_sf"/>
</dbReference>
<evidence type="ECO:0000256" key="1">
    <source>
        <dbReference type="ARBA" id="ARBA00003217"/>
    </source>
</evidence>
<keyword evidence="11" id="KW-0961">Cell wall biogenesis/degradation</keyword>
<dbReference type="PANTHER" id="PTHR21581:SF6">
    <property type="entry name" value="TRAFFICKING PROTEIN PARTICLE COMPLEX SUBUNIT 12"/>
    <property type="match status" value="1"/>
</dbReference>
<evidence type="ECO:0000256" key="4">
    <source>
        <dbReference type="ARBA" id="ARBA00012448"/>
    </source>
</evidence>
<accession>A0A0H3N3H9</accession>
<feature type="active site" evidence="13">
    <location>
        <position position="124"/>
    </location>
</feature>
<dbReference type="AlphaFoldDB" id="A0A0H3N3H9"/>
<dbReference type="SMART" id="SM00936">
    <property type="entry name" value="PBP5_C"/>
    <property type="match status" value="1"/>
</dbReference>
<evidence type="ECO:0000256" key="2">
    <source>
        <dbReference type="ARBA" id="ARBA00004752"/>
    </source>
</evidence>
<evidence type="ECO:0000256" key="12">
    <source>
        <dbReference type="ARBA" id="ARBA00034000"/>
    </source>
</evidence>
<name>A0A0H3N3H9_CLODC</name>
<dbReference type="InterPro" id="IPR012338">
    <property type="entry name" value="Beta-lactam/transpept-like"/>
</dbReference>
<dbReference type="GO" id="GO:0009002">
    <property type="term" value="F:serine-type D-Ala-D-Ala carboxypeptidase activity"/>
    <property type="evidence" value="ECO:0007669"/>
    <property type="project" value="UniProtKB-EC"/>
</dbReference>
<dbReference type="Pfam" id="PF07943">
    <property type="entry name" value="PBP5_C"/>
    <property type="match status" value="1"/>
</dbReference>
<dbReference type="SMR" id="A0A0H3N3H9"/>
<evidence type="ECO:0000256" key="5">
    <source>
        <dbReference type="ARBA" id="ARBA00022645"/>
    </source>
</evidence>
<feature type="active site" description="Proton acceptor" evidence="13">
    <location>
        <position position="67"/>
    </location>
</feature>
<evidence type="ECO:0000256" key="14">
    <source>
        <dbReference type="PIRSR" id="PIRSR618044-2"/>
    </source>
</evidence>
<dbReference type="InterPro" id="IPR012907">
    <property type="entry name" value="Peptidase_S11_C"/>
</dbReference>
<dbReference type="GO" id="GO:0071555">
    <property type="term" value="P:cell wall organization"/>
    <property type="evidence" value="ECO:0007669"/>
    <property type="project" value="UniProtKB-KW"/>
</dbReference>
<comment type="catalytic activity">
    <reaction evidence="12">
        <text>Preferential cleavage: (Ac)2-L-Lys-D-Ala-|-D-Ala. Also transpeptidation of peptidyl-alanyl moieties that are N-acyl substituents of D-alanine.</text>
        <dbReference type="EC" id="3.4.16.4"/>
    </reaction>
</comment>
<dbReference type="UniPathway" id="UPA00219"/>
<dbReference type="Gene3D" id="3.40.710.10">
    <property type="entry name" value="DD-peptidase/beta-lactamase superfamily"/>
    <property type="match status" value="1"/>
</dbReference>
<feature type="binding site" evidence="14">
    <location>
        <position position="239"/>
    </location>
    <ligand>
        <name>substrate</name>
    </ligand>
</feature>
<proteinExistence type="inferred from homology"/>
<comment type="pathway">
    <text evidence="2">Cell wall biogenesis; peptidoglycan biosynthesis.</text>
</comment>
<keyword evidence="8" id="KW-0378">Hydrolase</keyword>
<comment type="function">
    <text evidence="1">Removes C-terminal D-alanyl residues from sugar-peptide cell wall precursors.</text>
</comment>
<dbReference type="PRINTS" id="PR00725">
    <property type="entry name" value="DADACBPTASE1"/>
</dbReference>
<evidence type="ECO:0000256" key="8">
    <source>
        <dbReference type="ARBA" id="ARBA00022801"/>
    </source>
</evidence>
<dbReference type="Proteomes" id="UP000002068">
    <property type="component" value="Chromosome"/>
</dbReference>
<dbReference type="KEGG" id="cdc:CD196_2005"/>
<dbReference type="GO" id="GO:0006508">
    <property type="term" value="P:proteolysis"/>
    <property type="evidence" value="ECO:0007669"/>
    <property type="project" value="UniProtKB-KW"/>
</dbReference>
<keyword evidence="10" id="KW-0573">Peptidoglycan synthesis</keyword>
<evidence type="ECO:0000256" key="6">
    <source>
        <dbReference type="ARBA" id="ARBA00022670"/>
    </source>
</evidence>
<keyword evidence="9" id="KW-0133">Cell shape</keyword>
<keyword evidence="5 17" id="KW-0121">Carboxypeptidase</keyword>
<dbReference type="GO" id="GO:0008360">
    <property type="term" value="P:regulation of cell shape"/>
    <property type="evidence" value="ECO:0007669"/>
    <property type="project" value="UniProtKB-KW"/>
</dbReference>
<reference evidence="17 18" key="1">
    <citation type="journal article" date="2009" name="Genome Biol.">
        <title>Comparative genome and phenotypic analysis of Clostridium difficile 027 strains provides insight into the evolution of a hypervirulent bacterium.</title>
        <authorList>
            <person name="Stabler R.A."/>
            <person name="He M."/>
            <person name="Dawson L."/>
            <person name="Martin M."/>
            <person name="Valiente E."/>
            <person name="Corton C."/>
            <person name="Lawley T.D."/>
            <person name="Sebaihia M."/>
            <person name="Quail M.A."/>
            <person name="Rose G."/>
            <person name="Gerding D.N."/>
            <person name="Gibert M."/>
            <person name="Popoff M.R."/>
            <person name="Parkhill J."/>
            <person name="Dougan G."/>
            <person name="Wren B.W."/>
        </authorList>
    </citation>
    <scope>NUCLEOTIDE SEQUENCE [LARGE SCALE GENOMIC DNA]</scope>
    <source>
        <strain evidence="17 18">CD196</strain>
    </source>
</reference>
<comment type="similarity">
    <text evidence="3 15">Belongs to the peptidase S11 family.</text>
</comment>
<dbReference type="InterPro" id="IPR015956">
    <property type="entry name" value="Peniciliin-bd_prot_C_sf"/>
</dbReference>
<dbReference type="SUPFAM" id="SSF56601">
    <property type="entry name" value="beta-lactamase/transpeptidase-like"/>
    <property type="match status" value="1"/>
</dbReference>
<evidence type="ECO:0000259" key="16">
    <source>
        <dbReference type="SMART" id="SM00936"/>
    </source>
</evidence>
<keyword evidence="6" id="KW-0645">Protease</keyword>
<dbReference type="GO" id="GO:0009252">
    <property type="term" value="P:peptidoglycan biosynthetic process"/>
    <property type="evidence" value="ECO:0007669"/>
    <property type="project" value="UniProtKB-UniPathway"/>
</dbReference>
<dbReference type="SUPFAM" id="SSF69189">
    <property type="entry name" value="Penicillin-binding protein associated domain"/>
    <property type="match status" value="1"/>
</dbReference>
<evidence type="ECO:0000256" key="13">
    <source>
        <dbReference type="PIRSR" id="PIRSR618044-1"/>
    </source>
</evidence>